<comment type="similarity">
    <text evidence="2 8">Belongs to the battenin family.</text>
</comment>
<organism evidence="9 10">
    <name type="scientific">Ascobolus immersus RN42</name>
    <dbReference type="NCBI Taxonomy" id="1160509"/>
    <lineage>
        <taxon>Eukaryota</taxon>
        <taxon>Fungi</taxon>
        <taxon>Dikarya</taxon>
        <taxon>Ascomycota</taxon>
        <taxon>Pezizomycotina</taxon>
        <taxon>Pezizomycetes</taxon>
        <taxon>Pezizales</taxon>
        <taxon>Ascobolaceae</taxon>
        <taxon>Ascobolus</taxon>
    </lineage>
</organism>
<reference evidence="9 10" key="1">
    <citation type="journal article" date="2018" name="Nat. Ecol. Evol.">
        <title>Pezizomycetes genomes reveal the molecular basis of ectomycorrhizal truffle lifestyle.</title>
        <authorList>
            <person name="Murat C."/>
            <person name="Payen T."/>
            <person name="Noel B."/>
            <person name="Kuo A."/>
            <person name="Morin E."/>
            <person name="Chen J."/>
            <person name="Kohler A."/>
            <person name="Krizsan K."/>
            <person name="Balestrini R."/>
            <person name="Da Silva C."/>
            <person name="Montanini B."/>
            <person name="Hainaut M."/>
            <person name="Levati E."/>
            <person name="Barry K.W."/>
            <person name="Belfiori B."/>
            <person name="Cichocki N."/>
            <person name="Clum A."/>
            <person name="Dockter R.B."/>
            <person name="Fauchery L."/>
            <person name="Guy J."/>
            <person name="Iotti M."/>
            <person name="Le Tacon F."/>
            <person name="Lindquist E.A."/>
            <person name="Lipzen A."/>
            <person name="Malagnac F."/>
            <person name="Mello A."/>
            <person name="Molinier V."/>
            <person name="Miyauchi S."/>
            <person name="Poulain J."/>
            <person name="Riccioni C."/>
            <person name="Rubini A."/>
            <person name="Sitrit Y."/>
            <person name="Splivallo R."/>
            <person name="Traeger S."/>
            <person name="Wang M."/>
            <person name="Zifcakova L."/>
            <person name="Wipf D."/>
            <person name="Zambonelli A."/>
            <person name="Paolocci F."/>
            <person name="Nowrousian M."/>
            <person name="Ottonello S."/>
            <person name="Baldrian P."/>
            <person name="Spatafora J.W."/>
            <person name="Henrissat B."/>
            <person name="Nagy L.G."/>
            <person name="Aury J.M."/>
            <person name="Wincker P."/>
            <person name="Grigoriev I.V."/>
            <person name="Bonfante P."/>
            <person name="Martin F.M."/>
        </authorList>
    </citation>
    <scope>NUCLEOTIDE SEQUENCE [LARGE SCALE GENOMIC DNA]</scope>
    <source>
        <strain evidence="9 10">RN42</strain>
    </source>
</reference>
<dbReference type="GO" id="GO:0005774">
    <property type="term" value="C:vacuolar membrane"/>
    <property type="evidence" value="ECO:0007669"/>
    <property type="project" value="UniProtKB-SubCell"/>
</dbReference>
<evidence type="ECO:0000256" key="2">
    <source>
        <dbReference type="ARBA" id="ARBA00007467"/>
    </source>
</evidence>
<evidence type="ECO:0000313" key="9">
    <source>
        <dbReference type="EMBL" id="RPA72395.1"/>
    </source>
</evidence>
<evidence type="ECO:0000256" key="3">
    <source>
        <dbReference type="ARBA" id="ARBA00022448"/>
    </source>
</evidence>
<keyword evidence="3" id="KW-0813">Transport</keyword>
<sequence>MAGLYSRLSRALTGASPPVCLAFFLFGLINNILYVILLTAALDLVGPDLPKSMVLLFDVLPSFLTKLLLPHFVQSIPYAIRIPILVLLAFVGMQCVGYSDSISGRMAGVVLASISSGGGELSFLGLTHYYPQGGFAIAFWGSGTGAAGLAGAGLYQFVTTGLGWDVVKAVKWSSLLPLIMLVGYFVVLPKPEGVGYERVDVEDGFGEEEIVTREERGLLAGGMPDGGATVAPLERSAKDGLSWGEKFRASMRKTKPLFFPYMLPLLLVYIAEYTVNQGVSPTLLFPIEEMPFQNYRDAYVSYNTVYQLGVFISRSSTPFIRIHHLYLPSLLQCFNLFLLILQALYMWLPNIYWNWMVVFWEGLLGGAVYVNTFAEIADKVPLDEREFSLSAVTVSDSGGIAIAGFIGLWLEGALCRYQVRDGREWCTLT</sequence>
<evidence type="ECO:0000313" key="10">
    <source>
        <dbReference type="Proteomes" id="UP000275078"/>
    </source>
</evidence>
<comment type="subcellular location">
    <subcellularLocation>
        <location evidence="1">Endomembrane system</location>
        <topology evidence="1">Multi-pass membrane protein</topology>
    </subcellularLocation>
    <subcellularLocation>
        <location evidence="8">Vacuole membrane</location>
        <topology evidence="8">Multi-pass membrane protein</topology>
    </subcellularLocation>
</comment>
<feature type="transmembrane region" description="Helical" evidence="8">
    <location>
        <begin position="390"/>
        <end position="410"/>
    </location>
</feature>
<dbReference type="GO" id="GO:0012505">
    <property type="term" value="C:endomembrane system"/>
    <property type="evidence" value="ECO:0007669"/>
    <property type="project" value="UniProtKB-SubCell"/>
</dbReference>
<dbReference type="InterPro" id="IPR018460">
    <property type="entry name" value="Battenin_disease_Cln3_subgr"/>
</dbReference>
<evidence type="ECO:0000256" key="8">
    <source>
        <dbReference type="RuleBase" id="RU361113"/>
    </source>
</evidence>
<feature type="transmembrane region" description="Helical" evidence="8">
    <location>
        <begin position="325"/>
        <end position="345"/>
    </location>
</feature>
<evidence type="ECO:0000256" key="6">
    <source>
        <dbReference type="ARBA" id="ARBA00022989"/>
    </source>
</evidence>
<dbReference type="SUPFAM" id="SSF103473">
    <property type="entry name" value="MFS general substrate transporter"/>
    <property type="match status" value="1"/>
</dbReference>
<dbReference type="STRING" id="1160509.A0A3N4HDQ4"/>
<evidence type="ECO:0000256" key="4">
    <source>
        <dbReference type="ARBA" id="ARBA00022692"/>
    </source>
</evidence>
<evidence type="ECO:0000256" key="1">
    <source>
        <dbReference type="ARBA" id="ARBA00004127"/>
    </source>
</evidence>
<keyword evidence="7 8" id="KW-0472">Membrane</keyword>
<dbReference type="InterPro" id="IPR036259">
    <property type="entry name" value="MFS_trans_sf"/>
</dbReference>
<keyword evidence="8" id="KW-0926">Vacuole</keyword>
<feature type="transmembrane region" description="Helical" evidence="8">
    <location>
        <begin position="133"/>
        <end position="157"/>
    </location>
</feature>
<gene>
    <name evidence="9" type="ORF">BJ508DRAFT_217082</name>
</gene>
<dbReference type="OrthoDB" id="5965864at2759"/>
<dbReference type="Gene3D" id="1.20.1250.20">
    <property type="entry name" value="MFS general substrate transporter like domains"/>
    <property type="match status" value="1"/>
</dbReference>
<dbReference type="PANTHER" id="PTHR10981:SF0">
    <property type="entry name" value="BATTENIN"/>
    <property type="match status" value="1"/>
</dbReference>
<dbReference type="EMBL" id="ML119863">
    <property type="protein sequence ID" value="RPA72395.1"/>
    <property type="molecule type" value="Genomic_DNA"/>
</dbReference>
<dbReference type="GO" id="GO:0006865">
    <property type="term" value="P:amino acid transport"/>
    <property type="evidence" value="ECO:0007669"/>
    <property type="project" value="UniProtKB-KW"/>
</dbReference>
<dbReference type="PRINTS" id="PR01315">
    <property type="entry name" value="BATTENIN"/>
</dbReference>
<feature type="transmembrane region" description="Helical" evidence="8">
    <location>
        <begin position="80"/>
        <end position="99"/>
    </location>
</feature>
<dbReference type="GO" id="GO:0051453">
    <property type="term" value="P:regulation of intracellular pH"/>
    <property type="evidence" value="ECO:0007669"/>
    <property type="project" value="TreeGrafter"/>
</dbReference>
<feature type="transmembrane region" description="Helical" evidence="8">
    <location>
        <begin position="169"/>
        <end position="188"/>
    </location>
</feature>
<dbReference type="InterPro" id="IPR003492">
    <property type="entry name" value="Battenin_disease_Cln3"/>
</dbReference>
<feature type="transmembrane region" description="Helical" evidence="8">
    <location>
        <begin position="257"/>
        <end position="275"/>
    </location>
</feature>
<proteinExistence type="inferred from homology"/>
<dbReference type="PIRSF" id="PIRSF015974">
    <property type="entry name" value="CLN3_BTN1"/>
    <property type="match status" value="1"/>
</dbReference>
<keyword evidence="5" id="KW-0029">Amino-acid transport</keyword>
<name>A0A3N4HDQ4_ASCIM</name>
<keyword evidence="6 8" id="KW-1133">Transmembrane helix</keyword>
<evidence type="ECO:0000256" key="7">
    <source>
        <dbReference type="ARBA" id="ARBA00023136"/>
    </source>
</evidence>
<protein>
    <recommendedName>
        <fullName evidence="8">Protein BTN</fullName>
    </recommendedName>
</protein>
<keyword evidence="4 8" id="KW-0812">Transmembrane</keyword>
<accession>A0A3N4HDQ4</accession>
<keyword evidence="10" id="KW-1185">Reference proteome</keyword>
<evidence type="ECO:0000256" key="5">
    <source>
        <dbReference type="ARBA" id="ARBA00022970"/>
    </source>
</evidence>
<feature type="transmembrane region" description="Helical" evidence="8">
    <location>
        <begin position="21"/>
        <end position="42"/>
    </location>
</feature>
<dbReference type="Pfam" id="PF02487">
    <property type="entry name" value="CLN3"/>
    <property type="match status" value="1"/>
</dbReference>
<dbReference type="AlphaFoldDB" id="A0A3N4HDQ4"/>
<feature type="transmembrane region" description="Helical" evidence="8">
    <location>
        <begin position="352"/>
        <end position="370"/>
    </location>
</feature>
<dbReference type="Proteomes" id="UP000275078">
    <property type="component" value="Unassembled WGS sequence"/>
</dbReference>
<dbReference type="PANTHER" id="PTHR10981">
    <property type="entry name" value="BATTENIN"/>
    <property type="match status" value="1"/>
</dbReference>